<keyword evidence="5" id="KW-0521">NADP</keyword>
<keyword evidence="3" id="KW-0444">Lipid biosynthesis</keyword>
<dbReference type="SMART" id="SM00829">
    <property type="entry name" value="PKS_ER"/>
    <property type="match status" value="1"/>
</dbReference>
<keyword evidence="7" id="KW-0443">Lipid metabolism</keyword>
<dbReference type="InterPro" id="IPR036291">
    <property type="entry name" value="NAD(P)-bd_dom_sf"/>
</dbReference>
<keyword evidence="4" id="KW-0276">Fatty acid metabolism</keyword>
<dbReference type="InterPro" id="IPR036736">
    <property type="entry name" value="ACP-like_sf"/>
</dbReference>
<dbReference type="CDD" id="cd05195">
    <property type="entry name" value="enoyl_red"/>
    <property type="match status" value="1"/>
</dbReference>
<sequence>MENIKFKRATIVTDGEGVTFNITVMKQSGYFEIFESGAVVCTGYVRVPKDVSSEFKEKDGLKVSNSQEITLEEHDIYQECQLRRYMYKNYFRGLTECDLSGRNGRVQWKGKFGSFFDTMLHITIIGMCSRDSLLPTSIRQITVDPIKHMEMVDKNKEELPITYNTCQNIIKSGGVEIIGTEYSKAPRRQHTQEPPYCETYSLVNYSETAAEYDLETAMSTAMQIILQNNTGTVKQVKICEIMPTQGNREIDPIVKNIMAKQVLSKIEYFSSRLENLKDKFQAIIINDKEVQLEELNKLVNNLTENGFILFKGSFEHTRHSSLEIIFESVLDNDKVYLLKPTTEVSKNYAVLNISNTNLDWLENLKNLGKINEEKTVYLVSQNEDFSGIIGLTKCLLTETTKLRFRAFFIDQHGSKFSVNDPFYKNQIKKDLTFNVLSNNKWGTYVHLPLRDLNKQTVGNAAVDISTLGDLSTIEWTEMAFEGRRVTEESEMVYVYYSALNFRDVMVALGKVPIDSNDNVPTKSSGMGLEFSGISASGKRIMGFVNGDALALQVQYDPYFTWEIPNDWSLREACTIPCVYATVSKLHTYIISIGFQQNVVSDKTHTWNSRDLSFEIMIKNNTNGRGVDLVLNSLADTMFQASMRCVAPGGRFIEIGKVDLMNSSPIPSSMFLKNICFHGVHLDKLFSFDDRAQRQIQQLVAKDFAGIFNSALVLKDQFFLYQTKENFYEVFKPKILSAQNIDKCSRKLCPDLNYFVVFSSISTGRGNIGQINYGMANSAMEMLCEKRRRENLPAVAIQWGPIGEVGILQKMGIEERVFHDILPQNLDSCLNTLERFMVDEYVIGSSVVISERDDQMGKQKTKTPVEAVAHILGIKNLDTIDKSLTLSQLGLDSLMVTEIKQTLYRNFNIDLSPEEIRELTLNSLVASDSTKNEDISFGVQVEANTYLISDDPLIKLRDSKSSNTNIFVIHPIEGHVNVLRPLGSRLNATVYGLQCTSDTEMNTMNDFGKYFVKKIKEVQPKGPYHLCGYSYGCALGTEIGIQLESAGDQVDVVYIDGSPSMVHEVLKVTHITKGNSVENSKEAILENFCMTFPQVEQKEIKACLSNEKSLDKKLQSASELISKVTGIDQLKVLTSANSLIQRIEAGFFYKPSKKLSGSTLLIRRNDNPFSTENYDLNQVCNQAPYIEKIDGDHKTILLGNNTQKVADIINKFCKI</sequence>
<evidence type="ECO:0000256" key="7">
    <source>
        <dbReference type="ARBA" id="ARBA00023098"/>
    </source>
</evidence>
<organism evidence="11">
    <name type="scientific">Diabrotica virgifera virgifera</name>
    <name type="common">western corn rootworm</name>
    <dbReference type="NCBI Taxonomy" id="50390"/>
    <lineage>
        <taxon>Eukaryota</taxon>
        <taxon>Metazoa</taxon>
        <taxon>Ecdysozoa</taxon>
        <taxon>Arthropoda</taxon>
        <taxon>Hexapoda</taxon>
        <taxon>Insecta</taxon>
        <taxon>Pterygota</taxon>
        <taxon>Neoptera</taxon>
        <taxon>Endopterygota</taxon>
        <taxon>Coleoptera</taxon>
        <taxon>Polyphaga</taxon>
        <taxon>Cucujiformia</taxon>
        <taxon>Chrysomeloidea</taxon>
        <taxon>Chrysomelidae</taxon>
        <taxon>Galerucinae</taxon>
        <taxon>Diabroticina</taxon>
        <taxon>Diabroticites</taxon>
        <taxon>Diabrotica</taxon>
    </lineage>
</organism>
<dbReference type="InParanoid" id="A0A6P7F9W8"/>
<dbReference type="Pfam" id="PF13602">
    <property type="entry name" value="ADH_zinc_N_2"/>
    <property type="match status" value="1"/>
</dbReference>
<dbReference type="SUPFAM" id="SSF47336">
    <property type="entry name" value="ACP-like"/>
    <property type="match status" value="1"/>
</dbReference>
<accession>A0A6P7F9W8</accession>
<evidence type="ECO:0000256" key="1">
    <source>
        <dbReference type="ARBA" id="ARBA00012480"/>
    </source>
</evidence>
<evidence type="ECO:0000313" key="11">
    <source>
        <dbReference type="RefSeq" id="XP_028131587.1"/>
    </source>
</evidence>
<dbReference type="InterPro" id="IPR020843">
    <property type="entry name" value="ER"/>
</dbReference>
<dbReference type="PANTHER" id="PTHR43775:SF7">
    <property type="entry name" value="FATTY ACID SYNTHASE"/>
    <property type="match status" value="1"/>
</dbReference>
<dbReference type="InterPro" id="IPR013968">
    <property type="entry name" value="PKS_KR"/>
</dbReference>
<evidence type="ECO:0000256" key="8">
    <source>
        <dbReference type="ARBA" id="ARBA00023160"/>
    </source>
</evidence>
<keyword evidence="2" id="KW-0596">Phosphopantetheine</keyword>
<dbReference type="Pfam" id="PF21149">
    <property type="entry name" value="FAS_pseudo-KR"/>
    <property type="match status" value="1"/>
</dbReference>
<dbReference type="Gene3D" id="3.40.50.1820">
    <property type="entry name" value="alpha/beta hydrolase"/>
    <property type="match status" value="1"/>
</dbReference>
<dbReference type="Gene3D" id="3.10.129.110">
    <property type="entry name" value="Polyketide synthase dehydratase"/>
    <property type="match status" value="1"/>
</dbReference>
<keyword evidence="8" id="KW-0275">Fatty acid biosynthesis</keyword>
<name>A0A6P7F9W8_DIAVI</name>
<proteinExistence type="predicted"/>
<dbReference type="Pfam" id="PF08659">
    <property type="entry name" value="KR"/>
    <property type="match status" value="1"/>
</dbReference>
<dbReference type="InterPro" id="IPR009081">
    <property type="entry name" value="PP-bd_ACP"/>
</dbReference>
<dbReference type="InterPro" id="IPR057326">
    <property type="entry name" value="KR_dom"/>
</dbReference>
<dbReference type="InterPro" id="IPR049391">
    <property type="entry name" value="FAS_pseudo-KR"/>
</dbReference>
<dbReference type="SUPFAM" id="SSF51735">
    <property type="entry name" value="NAD(P)-binding Rossmann-fold domains"/>
    <property type="match status" value="2"/>
</dbReference>
<gene>
    <name evidence="11" type="primary">LOC114327245</name>
</gene>
<dbReference type="OrthoDB" id="329835at2759"/>
<dbReference type="SUPFAM" id="SSF50129">
    <property type="entry name" value="GroES-like"/>
    <property type="match status" value="1"/>
</dbReference>
<protein>
    <recommendedName>
        <fullName evidence="1">oleoyl-[acyl-carrier-protein] hydrolase</fullName>
        <ecNumber evidence="1">3.1.2.14</ecNumber>
    </recommendedName>
</protein>
<keyword evidence="6" id="KW-0560">Oxidoreductase</keyword>
<dbReference type="Pfam" id="PF00550">
    <property type="entry name" value="PP-binding"/>
    <property type="match status" value="1"/>
</dbReference>
<dbReference type="Pfam" id="PF00975">
    <property type="entry name" value="Thioesterase"/>
    <property type="match status" value="1"/>
</dbReference>
<evidence type="ECO:0000256" key="6">
    <source>
        <dbReference type="ARBA" id="ARBA00023002"/>
    </source>
</evidence>
<reference evidence="11" key="1">
    <citation type="submission" date="2025-08" db="UniProtKB">
        <authorList>
            <consortium name="RefSeq"/>
        </authorList>
    </citation>
    <scope>IDENTIFICATION</scope>
    <source>
        <tissue evidence="11">Whole insect</tissue>
    </source>
</reference>
<evidence type="ECO:0000256" key="5">
    <source>
        <dbReference type="ARBA" id="ARBA00022857"/>
    </source>
</evidence>
<dbReference type="GO" id="GO:0006633">
    <property type="term" value="P:fatty acid biosynthetic process"/>
    <property type="evidence" value="ECO:0007669"/>
    <property type="project" value="TreeGrafter"/>
</dbReference>
<evidence type="ECO:0000256" key="9">
    <source>
        <dbReference type="ARBA" id="ARBA00023268"/>
    </source>
</evidence>
<keyword evidence="9" id="KW-0511">Multifunctional enzyme</keyword>
<dbReference type="EC" id="3.1.2.14" evidence="1"/>
<dbReference type="Gene3D" id="1.10.1200.10">
    <property type="entry name" value="ACP-like"/>
    <property type="match status" value="1"/>
</dbReference>
<feature type="domain" description="Carrier" evidence="10">
    <location>
        <begin position="854"/>
        <end position="932"/>
    </location>
</feature>
<dbReference type="SMART" id="SM00822">
    <property type="entry name" value="PKS_KR"/>
    <property type="match status" value="1"/>
</dbReference>
<dbReference type="InterPro" id="IPR001031">
    <property type="entry name" value="Thioesterase"/>
</dbReference>
<dbReference type="InterPro" id="IPR029058">
    <property type="entry name" value="AB_hydrolase_fold"/>
</dbReference>
<dbReference type="AlphaFoldDB" id="A0A6P7F9W8"/>
<dbReference type="InterPro" id="IPR011032">
    <property type="entry name" value="GroES-like_sf"/>
</dbReference>
<evidence type="ECO:0000256" key="2">
    <source>
        <dbReference type="ARBA" id="ARBA00022450"/>
    </source>
</evidence>
<evidence type="ECO:0000256" key="4">
    <source>
        <dbReference type="ARBA" id="ARBA00022832"/>
    </source>
</evidence>
<dbReference type="SUPFAM" id="SSF53474">
    <property type="entry name" value="alpha/beta-Hydrolases"/>
    <property type="match status" value="1"/>
</dbReference>
<dbReference type="GO" id="GO:0016491">
    <property type="term" value="F:oxidoreductase activity"/>
    <property type="evidence" value="ECO:0007669"/>
    <property type="project" value="InterPro"/>
</dbReference>
<dbReference type="InterPro" id="IPR050091">
    <property type="entry name" value="PKS_NRPS_Biosynth_Enz"/>
</dbReference>
<dbReference type="GO" id="GO:0004312">
    <property type="term" value="F:fatty acid synthase activity"/>
    <property type="evidence" value="ECO:0007669"/>
    <property type="project" value="TreeGrafter"/>
</dbReference>
<dbReference type="RefSeq" id="XP_028131587.1">
    <property type="nucleotide sequence ID" value="XM_028275786.1"/>
</dbReference>
<evidence type="ECO:0000259" key="10">
    <source>
        <dbReference type="PROSITE" id="PS50075"/>
    </source>
</evidence>
<dbReference type="PROSITE" id="PS50075">
    <property type="entry name" value="CARRIER"/>
    <property type="match status" value="1"/>
</dbReference>
<dbReference type="InterPro" id="IPR042104">
    <property type="entry name" value="PKS_dehydratase_sf"/>
</dbReference>
<evidence type="ECO:0000256" key="3">
    <source>
        <dbReference type="ARBA" id="ARBA00022516"/>
    </source>
</evidence>
<dbReference type="GO" id="GO:0016297">
    <property type="term" value="F:fatty acyl-[ACP] hydrolase activity"/>
    <property type="evidence" value="ECO:0007669"/>
    <property type="project" value="UniProtKB-EC"/>
</dbReference>
<dbReference type="Gene3D" id="3.90.180.10">
    <property type="entry name" value="Medium-chain alcohol dehydrogenases, catalytic domain"/>
    <property type="match status" value="2"/>
</dbReference>
<dbReference type="Gene3D" id="3.40.50.720">
    <property type="entry name" value="NAD(P)-binding Rossmann-like Domain"/>
    <property type="match status" value="2"/>
</dbReference>
<dbReference type="PANTHER" id="PTHR43775">
    <property type="entry name" value="FATTY ACID SYNTHASE"/>
    <property type="match status" value="1"/>
</dbReference>